<evidence type="ECO:0000313" key="3">
    <source>
        <dbReference type="Proteomes" id="UP000285462"/>
    </source>
</evidence>
<proteinExistence type="predicted"/>
<evidence type="ECO:0000256" key="1">
    <source>
        <dbReference type="SAM" id="MobiDB-lite"/>
    </source>
</evidence>
<dbReference type="AlphaFoldDB" id="A0A412K7I1"/>
<accession>A0A412K7I1</accession>
<evidence type="ECO:0000313" key="2">
    <source>
        <dbReference type="EMBL" id="RGS64716.1"/>
    </source>
</evidence>
<dbReference type="EMBL" id="QRVT01000003">
    <property type="protein sequence ID" value="RGS64716.1"/>
    <property type="molecule type" value="Genomic_DNA"/>
</dbReference>
<reference evidence="2 3" key="1">
    <citation type="submission" date="2018-08" db="EMBL/GenBank/DDBJ databases">
        <title>A genome reference for cultivated species of the human gut microbiota.</title>
        <authorList>
            <person name="Zou Y."/>
            <person name="Xue W."/>
            <person name="Luo G."/>
        </authorList>
    </citation>
    <scope>NUCLEOTIDE SEQUENCE [LARGE SCALE GENOMIC DNA]</scope>
    <source>
        <strain evidence="2 3">AF21-27</strain>
    </source>
</reference>
<gene>
    <name evidence="2" type="ORF">DWX79_06760</name>
</gene>
<feature type="region of interest" description="Disordered" evidence="1">
    <location>
        <begin position="57"/>
        <end position="87"/>
    </location>
</feature>
<organism evidence="2 3">
    <name type="scientific">Bifidobacterium adolescentis</name>
    <dbReference type="NCBI Taxonomy" id="1680"/>
    <lineage>
        <taxon>Bacteria</taxon>
        <taxon>Bacillati</taxon>
        <taxon>Actinomycetota</taxon>
        <taxon>Actinomycetes</taxon>
        <taxon>Bifidobacteriales</taxon>
        <taxon>Bifidobacteriaceae</taxon>
        <taxon>Bifidobacterium</taxon>
    </lineage>
</organism>
<name>A0A412K7I1_BIFAD</name>
<dbReference type="Proteomes" id="UP000285462">
    <property type="component" value="Unassembled WGS sequence"/>
</dbReference>
<feature type="compositionally biased region" description="Basic and acidic residues" evidence="1">
    <location>
        <begin position="57"/>
        <end position="74"/>
    </location>
</feature>
<comment type="caution">
    <text evidence="2">The sequence shown here is derived from an EMBL/GenBank/DDBJ whole genome shotgun (WGS) entry which is preliminary data.</text>
</comment>
<protein>
    <submittedName>
        <fullName evidence="2">Uncharacterized protein</fullName>
    </submittedName>
</protein>
<sequence>MIPMVYPWCHSTISNQKTSKRKVVLKADIRWRLRIRTFDEPERRCREVREVMKKRGFLERRPPVSPEREHEKKGLPGAKGSTGRPNM</sequence>